<name>A0A6J4KIL6_9CHLR</name>
<feature type="domain" description="ABM" evidence="1">
    <location>
        <begin position="3"/>
        <end position="92"/>
    </location>
</feature>
<dbReference type="SUPFAM" id="SSF54909">
    <property type="entry name" value="Dimeric alpha+beta barrel"/>
    <property type="match status" value="1"/>
</dbReference>
<evidence type="ECO:0000313" key="2">
    <source>
        <dbReference type="EMBL" id="CAA9306206.1"/>
    </source>
</evidence>
<sequence length="107" mass="12136">MERFLIITMQIDPEHTQSVVDAYREHGRVASETEPGLVRFDVHQDQADPNRIFLYEAYASDEAHASHVEGDSHKRARGLVDTLIEQGKATRTPANLNPVYTHALARR</sequence>
<accession>A0A6J4KIL6</accession>
<evidence type="ECO:0000259" key="1">
    <source>
        <dbReference type="PROSITE" id="PS51725"/>
    </source>
</evidence>
<reference evidence="2" key="1">
    <citation type="submission" date="2020-02" db="EMBL/GenBank/DDBJ databases">
        <authorList>
            <person name="Meier V. D."/>
        </authorList>
    </citation>
    <scope>NUCLEOTIDE SEQUENCE</scope>
    <source>
        <strain evidence="2">AVDCRST_MAG77</strain>
    </source>
</reference>
<protein>
    <recommendedName>
        <fullName evidence="1">ABM domain-containing protein</fullName>
    </recommendedName>
</protein>
<dbReference type="Pfam" id="PF03992">
    <property type="entry name" value="ABM"/>
    <property type="match status" value="1"/>
</dbReference>
<organism evidence="2">
    <name type="scientific">uncultured Chloroflexota bacterium</name>
    <dbReference type="NCBI Taxonomy" id="166587"/>
    <lineage>
        <taxon>Bacteria</taxon>
        <taxon>Bacillati</taxon>
        <taxon>Chloroflexota</taxon>
        <taxon>environmental samples</taxon>
    </lineage>
</organism>
<dbReference type="InterPro" id="IPR011008">
    <property type="entry name" value="Dimeric_a/b-barrel"/>
</dbReference>
<proteinExistence type="predicted"/>
<dbReference type="PROSITE" id="PS51725">
    <property type="entry name" value="ABM"/>
    <property type="match status" value="1"/>
</dbReference>
<dbReference type="AlphaFoldDB" id="A0A6J4KIL6"/>
<dbReference type="Gene3D" id="3.30.70.100">
    <property type="match status" value="1"/>
</dbReference>
<dbReference type="EMBL" id="CADCTC010000318">
    <property type="protein sequence ID" value="CAA9306206.1"/>
    <property type="molecule type" value="Genomic_DNA"/>
</dbReference>
<dbReference type="InterPro" id="IPR007138">
    <property type="entry name" value="ABM_dom"/>
</dbReference>
<gene>
    <name evidence="2" type="ORF">AVDCRST_MAG77-6101</name>
</gene>